<feature type="region of interest" description="Disordered" evidence="1">
    <location>
        <begin position="1"/>
        <end position="80"/>
    </location>
</feature>
<accession>A0AAD2FWP0</accession>
<comment type="caution">
    <text evidence="2">The sequence shown here is derived from an EMBL/GenBank/DDBJ whole genome shotgun (WGS) entry which is preliminary data.</text>
</comment>
<organism evidence="2 3">
    <name type="scientific">Cylindrotheca closterium</name>
    <dbReference type="NCBI Taxonomy" id="2856"/>
    <lineage>
        <taxon>Eukaryota</taxon>
        <taxon>Sar</taxon>
        <taxon>Stramenopiles</taxon>
        <taxon>Ochrophyta</taxon>
        <taxon>Bacillariophyta</taxon>
        <taxon>Bacillariophyceae</taxon>
        <taxon>Bacillariophycidae</taxon>
        <taxon>Bacillariales</taxon>
        <taxon>Bacillariaceae</taxon>
        <taxon>Cylindrotheca</taxon>
    </lineage>
</organism>
<protein>
    <recommendedName>
        <fullName evidence="4">MHD domain-containing protein</fullName>
    </recommendedName>
</protein>
<evidence type="ECO:0000256" key="1">
    <source>
        <dbReference type="SAM" id="MobiDB-lite"/>
    </source>
</evidence>
<dbReference type="Proteomes" id="UP001295423">
    <property type="component" value="Unassembled WGS sequence"/>
</dbReference>
<proteinExistence type="predicted"/>
<dbReference type="InterPro" id="IPR036168">
    <property type="entry name" value="AP2_Mu_C_sf"/>
</dbReference>
<evidence type="ECO:0008006" key="4">
    <source>
        <dbReference type="Google" id="ProtNLM"/>
    </source>
</evidence>
<dbReference type="AlphaFoldDB" id="A0AAD2FWP0"/>
<name>A0AAD2FWP0_9STRA</name>
<feature type="compositionally biased region" description="Basic and acidic residues" evidence="1">
    <location>
        <begin position="49"/>
        <end position="78"/>
    </location>
</feature>
<sequence length="340" mass="37358">MTSTDEDPAAEITAAFGTFDLDEEADDNDNKPTIDSYDPFGVGAPLASEPKKVSPEKKKSPVKKISPEKKDPPKKYLAKDVAPNSVPPLISINFKIHEEISSIAIMDPEMEGASEIFVQGGVMAQMTSSDAHKNSPWFLDAKTKTGEIVDVTPNVSYSKKWDAQKGQRKKASVITIPKATVGFVPIASYYFKETIEHMPLLLERRVTRKGDIVQVAVQVRSKLTNLYDLTDLSITLALPDPVIGEDVEVNVGEGIYEPVKRVITWKLSALQKGDSFMVSVRCLVNDDADDALLKFPIVLRCSSLDQISTGDFKAVEATGYPAAISSEVISRTFRLIHRVK</sequence>
<evidence type="ECO:0000313" key="2">
    <source>
        <dbReference type="EMBL" id="CAJ1954376.1"/>
    </source>
</evidence>
<dbReference type="SUPFAM" id="SSF49447">
    <property type="entry name" value="Second domain of Mu2 adaptin subunit (ap50) of ap2 adaptor"/>
    <property type="match status" value="1"/>
</dbReference>
<keyword evidence="3" id="KW-1185">Reference proteome</keyword>
<evidence type="ECO:0000313" key="3">
    <source>
        <dbReference type="Proteomes" id="UP001295423"/>
    </source>
</evidence>
<dbReference type="Gene3D" id="2.60.40.1170">
    <property type="entry name" value="Mu homology domain, subdomain B"/>
    <property type="match status" value="1"/>
</dbReference>
<dbReference type="EMBL" id="CAKOGP040001869">
    <property type="protein sequence ID" value="CAJ1954376.1"/>
    <property type="molecule type" value="Genomic_DNA"/>
</dbReference>
<gene>
    <name evidence="2" type="ORF">CYCCA115_LOCUS14968</name>
</gene>
<reference evidence="2" key="1">
    <citation type="submission" date="2023-08" db="EMBL/GenBank/DDBJ databases">
        <authorList>
            <person name="Audoor S."/>
            <person name="Bilcke G."/>
        </authorList>
    </citation>
    <scope>NUCLEOTIDE SEQUENCE</scope>
</reference>